<comment type="similarity">
    <text evidence="1">Belongs to the helicase family.</text>
</comment>
<reference evidence="3" key="1">
    <citation type="submission" date="2023-08" db="EMBL/GenBank/DDBJ databases">
        <title>Reference Genome Resource for the Citrus Pathogen Phytophthora citrophthora.</title>
        <authorList>
            <person name="Moller H."/>
            <person name="Coetzee B."/>
            <person name="Rose L.J."/>
            <person name="Van Niekerk J.M."/>
        </authorList>
    </citation>
    <scope>NUCLEOTIDE SEQUENCE</scope>
    <source>
        <strain evidence="3">STE-U-9442</strain>
    </source>
</reference>
<keyword evidence="1" id="KW-0233">DNA recombination</keyword>
<keyword evidence="1" id="KW-0067">ATP-binding</keyword>
<dbReference type="PANTHER" id="PTHR10492:SF57">
    <property type="entry name" value="ATP-DEPENDENT DNA HELICASE"/>
    <property type="match status" value="1"/>
</dbReference>
<dbReference type="GO" id="GO:0005524">
    <property type="term" value="F:ATP binding"/>
    <property type="evidence" value="ECO:0007669"/>
    <property type="project" value="UniProtKB-KW"/>
</dbReference>
<feature type="domain" description="DNA helicase Pif1-like DEAD-box helicase" evidence="2">
    <location>
        <begin position="213"/>
        <end position="363"/>
    </location>
</feature>
<gene>
    <name evidence="3" type="ORF">P3T76_005636</name>
</gene>
<evidence type="ECO:0000259" key="2">
    <source>
        <dbReference type="Pfam" id="PF05970"/>
    </source>
</evidence>
<comment type="caution">
    <text evidence="3">The sequence shown here is derived from an EMBL/GenBank/DDBJ whole genome shotgun (WGS) entry which is preliminary data.</text>
</comment>
<proteinExistence type="inferred from homology"/>
<dbReference type="Gene3D" id="3.40.50.300">
    <property type="entry name" value="P-loop containing nucleotide triphosphate hydrolases"/>
    <property type="match status" value="1"/>
</dbReference>
<comment type="catalytic activity">
    <reaction evidence="1">
        <text>ATP + H2O = ADP + phosphate + H(+)</text>
        <dbReference type="Rhea" id="RHEA:13065"/>
        <dbReference type="ChEBI" id="CHEBI:15377"/>
        <dbReference type="ChEBI" id="CHEBI:15378"/>
        <dbReference type="ChEBI" id="CHEBI:30616"/>
        <dbReference type="ChEBI" id="CHEBI:43474"/>
        <dbReference type="ChEBI" id="CHEBI:456216"/>
        <dbReference type="EC" id="5.6.2.3"/>
    </reaction>
</comment>
<evidence type="ECO:0000313" key="3">
    <source>
        <dbReference type="EMBL" id="KAK1942999.1"/>
    </source>
</evidence>
<keyword evidence="1" id="KW-0547">Nucleotide-binding</keyword>
<dbReference type="GO" id="GO:0043139">
    <property type="term" value="F:5'-3' DNA helicase activity"/>
    <property type="evidence" value="ECO:0007669"/>
    <property type="project" value="UniProtKB-EC"/>
</dbReference>
<keyword evidence="4" id="KW-1185">Reference proteome</keyword>
<dbReference type="GO" id="GO:0006281">
    <property type="term" value="P:DNA repair"/>
    <property type="evidence" value="ECO:0007669"/>
    <property type="project" value="UniProtKB-KW"/>
</dbReference>
<evidence type="ECO:0000313" key="4">
    <source>
        <dbReference type="Proteomes" id="UP001259832"/>
    </source>
</evidence>
<sequence length="363" mass="41233">MLYKDIPTVYRWNKRNKEWVQYRKYVPSIGRIVHVSPQDPERFYLRLLLGNTRGPTSFEDLRTIDGITYGTFHEAALAAEYLDNDREWEECLAEAAHERMPYQLRQLFAIILAYSLPSSPLGLWERFKDQLSEDFRRAFDADMDDPRVEYRTLQCVDKILRANNKTLANYALPPLESYDQDAVYDHHEEDLIDQELNAYPIEQLESTVAGVDKLNDGQRVIFDQVIGAVQNPEVGQKLFFINGPGGTGKPFLLEQILARVRLDGGIAVVVASSGIAATLLTGGYTAHSTFRIPLKLNNHSTCSISKQSQKAKLIRRANLVLWDEAPMMQGACFEAVDRTLRDIMNNEAEPFGGKVMGFSGDHR</sequence>
<keyword evidence="1" id="KW-0234">DNA repair</keyword>
<organism evidence="3 4">
    <name type="scientific">Phytophthora citrophthora</name>
    <dbReference type="NCBI Taxonomy" id="4793"/>
    <lineage>
        <taxon>Eukaryota</taxon>
        <taxon>Sar</taxon>
        <taxon>Stramenopiles</taxon>
        <taxon>Oomycota</taxon>
        <taxon>Peronosporomycetes</taxon>
        <taxon>Peronosporales</taxon>
        <taxon>Peronosporaceae</taxon>
        <taxon>Phytophthora</taxon>
    </lineage>
</organism>
<dbReference type="GO" id="GO:0006310">
    <property type="term" value="P:DNA recombination"/>
    <property type="evidence" value="ECO:0007669"/>
    <property type="project" value="UniProtKB-KW"/>
</dbReference>
<dbReference type="EMBL" id="JASMQC010000008">
    <property type="protein sequence ID" value="KAK1942999.1"/>
    <property type="molecule type" value="Genomic_DNA"/>
</dbReference>
<dbReference type="EC" id="5.6.2.3" evidence="1"/>
<dbReference type="Pfam" id="PF05970">
    <property type="entry name" value="PIF1"/>
    <property type="match status" value="1"/>
</dbReference>
<dbReference type="PANTHER" id="PTHR10492">
    <property type="match status" value="1"/>
</dbReference>
<evidence type="ECO:0000256" key="1">
    <source>
        <dbReference type="RuleBase" id="RU363044"/>
    </source>
</evidence>
<dbReference type="Proteomes" id="UP001259832">
    <property type="component" value="Unassembled WGS sequence"/>
</dbReference>
<accession>A0AAD9LQD9</accession>
<comment type="cofactor">
    <cofactor evidence="1">
        <name>Mg(2+)</name>
        <dbReference type="ChEBI" id="CHEBI:18420"/>
    </cofactor>
</comment>
<keyword evidence="1 3" id="KW-0347">Helicase</keyword>
<dbReference type="InterPro" id="IPR027417">
    <property type="entry name" value="P-loop_NTPase"/>
</dbReference>
<keyword evidence="1" id="KW-0227">DNA damage</keyword>
<dbReference type="SUPFAM" id="SSF52540">
    <property type="entry name" value="P-loop containing nucleoside triphosphate hydrolases"/>
    <property type="match status" value="1"/>
</dbReference>
<dbReference type="InterPro" id="IPR010285">
    <property type="entry name" value="DNA_helicase_pif1-like_DEAD"/>
</dbReference>
<dbReference type="GO" id="GO:0016787">
    <property type="term" value="F:hydrolase activity"/>
    <property type="evidence" value="ECO:0007669"/>
    <property type="project" value="UniProtKB-KW"/>
</dbReference>
<keyword evidence="1" id="KW-0378">Hydrolase</keyword>
<dbReference type="AlphaFoldDB" id="A0AAD9LQD9"/>
<name>A0AAD9LQD9_9STRA</name>
<protein>
    <recommendedName>
        <fullName evidence="1">ATP-dependent DNA helicase</fullName>
        <ecNumber evidence="1">5.6.2.3</ecNumber>
    </recommendedName>
</protein>
<dbReference type="GO" id="GO:0000723">
    <property type="term" value="P:telomere maintenance"/>
    <property type="evidence" value="ECO:0007669"/>
    <property type="project" value="InterPro"/>
</dbReference>